<dbReference type="SUPFAM" id="SSF46966">
    <property type="entry name" value="Spectrin repeat"/>
    <property type="match status" value="2"/>
</dbReference>
<dbReference type="InterPro" id="IPR018159">
    <property type="entry name" value="Spectrin/alpha-actinin"/>
</dbReference>
<dbReference type="PROSITE" id="PS50010">
    <property type="entry name" value="DH_2"/>
    <property type="match status" value="1"/>
</dbReference>
<keyword evidence="5" id="KW-1185">Reference proteome</keyword>
<feature type="region of interest" description="Disordered" evidence="1">
    <location>
        <begin position="1124"/>
        <end position="1146"/>
    </location>
</feature>
<dbReference type="InterPro" id="IPR002017">
    <property type="entry name" value="Spectrin_repeat"/>
</dbReference>
<feature type="region of interest" description="Disordered" evidence="1">
    <location>
        <begin position="1349"/>
        <end position="1381"/>
    </location>
</feature>
<dbReference type="PANTHER" id="PTHR45845">
    <property type="entry name" value="RHO GUANINE NUCLEOTIDE EXCHANGE FACTOR-RELATED"/>
    <property type="match status" value="1"/>
</dbReference>
<evidence type="ECO:0000256" key="1">
    <source>
        <dbReference type="SAM" id="MobiDB-lite"/>
    </source>
</evidence>
<gene>
    <name evidence="4" type="ORF">PEVE_00033971</name>
</gene>
<dbReference type="Pfam" id="PF00435">
    <property type="entry name" value="Spectrin"/>
    <property type="match status" value="1"/>
</dbReference>
<evidence type="ECO:0000313" key="5">
    <source>
        <dbReference type="Proteomes" id="UP001159427"/>
    </source>
</evidence>
<proteinExistence type="predicted"/>
<dbReference type="SMART" id="SM00150">
    <property type="entry name" value="SPEC"/>
    <property type="match status" value="2"/>
</dbReference>
<dbReference type="PROSITE" id="PS50003">
    <property type="entry name" value="PH_DOMAIN"/>
    <property type="match status" value="1"/>
</dbReference>
<dbReference type="InterPro" id="IPR035899">
    <property type="entry name" value="DBL_dom_sf"/>
</dbReference>
<dbReference type="InterPro" id="IPR055251">
    <property type="entry name" value="SOS1_NGEF_PH"/>
</dbReference>
<dbReference type="Gene3D" id="1.20.900.10">
    <property type="entry name" value="Dbl homology (DH) domain"/>
    <property type="match status" value="1"/>
</dbReference>
<dbReference type="Gene3D" id="2.30.29.30">
    <property type="entry name" value="Pleckstrin-homology domain (PH domain)/Phosphotyrosine-binding domain (PTB)"/>
    <property type="match status" value="1"/>
</dbReference>
<reference evidence="4 5" key="1">
    <citation type="submission" date="2022-05" db="EMBL/GenBank/DDBJ databases">
        <authorList>
            <consortium name="Genoscope - CEA"/>
            <person name="William W."/>
        </authorList>
    </citation>
    <scope>NUCLEOTIDE SEQUENCE [LARGE SCALE GENOMIC DNA]</scope>
</reference>
<dbReference type="InterPro" id="IPR036865">
    <property type="entry name" value="CRAL-TRIO_dom_sf"/>
</dbReference>
<dbReference type="SMART" id="SM00233">
    <property type="entry name" value="PH"/>
    <property type="match status" value="1"/>
</dbReference>
<dbReference type="InterPro" id="IPR001251">
    <property type="entry name" value="CRAL-TRIO_dom"/>
</dbReference>
<feature type="compositionally biased region" description="Acidic residues" evidence="1">
    <location>
        <begin position="739"/>
        <end position="759"/>
    </location>
</feature>
<dbReference type="SUPFAM" id="SSF48065">
    <property type="entry name" value="DBL homology domain (DH-domain)"/>
    <property type="match status" value="1"/>
</dbReference>
<dbReference type="Gene3D" id="1.20.58.60">
    <property type="match status" value="1"/>
</dbReference>
<dbReference type="InterPro" id="IPR000219">
    <property type="entry name" value="DH_dom"/>
</dbReference>
<dbReference type="PANTHER" id="PTHR45845:SF3">
    <property type="entry name" value="PURATROPHIN-1-LIKE, ISOFORM A"/>
    <property type="match status" value="1"/>
</dbReference>
<feature type="domain" description="DH" evidence="3">
    <location>
        <begin position="807"/>
        <end position="983"/>
    </location>
</feature>
<feature type="region of interest" description="Disordered" evidence="1">
    <location>
        <begin position="1161"/>
        <end position="1209"/>
    </location>
</feature>
<feature type="compositionally biased region" description="Polar residues" evidence="1">
    <location>
        <begin position="1131"/>
        <end position="1146"/>
    </location>
</feature>
<comment type="caution">
    <text evidence="4">The sequence shown here is derived from an EMBL/GenBank/DDBJ whole genome shotgun (WGS) entry which is preliminary data.</text>
</comment>
<feature type="region of interest" description="Disordered" evidence="1">
    <location>
        <begin position="1282"/>
        <end position="1321"/>
    </location>
</feature>
<dbReference type="SMART" id="SM00325">
    <property type="entry name" value="RhoGEF"/>
    <property type="match status" value="1"/>
</dbReference>
<dbReference type="EMBL" id="CALNXI010000509">
    <property type="protein sequence ID" value="CAH3028408.1"/>
    <property type="molecule type" value="Genomic_DNA"/>
</dbReference>
<dbReference type="CDD" id="cd13242">
    <property type="entry name" value="PH_puratrophin-1"/>
    <property type="match status" value="1"/>
</dbReference>
<feature type="compositionally biased region" description="Basic and acidic residues" evidence="1">
    <location>
        <begin position="1293"/>
        <end position="1302"/>
    </location>
</feature>
<sequence>MSLKEEENDWDWRSLCQDFLFDSQVPHLENLLKTHYAGDVKNFIQQYLEPVLAVLKDIKLSAETFFSGNGKVDDAWIPYYKKFVGSIIHLTRIDRRLHKGDFYISTSFAVPGHLIVKYHDAGNVRSFPLEAEDFPEMWKTDWTNKMRMEMQGRFLFLNCVVNTKRGLERRPWRYLMSESGNVSVKQFKVIEEESLEKNVMKVNRQSLFMEKPLSAFDVNFELLHSGVASLPGNRDLRGGPILVIDTSTSRQDWGNVAYTSMELTRLFMYFHTIPRSDCRKLGFSVIIDARKSTTKRKYLEEIVEAMVCFQESTPGAVHVVYILTKKDSPLMLFSGSKVKEQLNFEFKLLTTVDQLKSFVDSSQLTPEFGGVFHYDHDEWIRFRIKLEPFMTGCRSAAKLAMGVMQQFTSKKIGDSIQECKNLLEEHHQKIKDVFEDSRLSALQVEGEQILIRLQEDQSVLPSVPDYIETVNCVTKLYHQMNEVFCKLEMLMENRTRKLEQCLALKEFERDIDEVMNWMSTKGEQFLDKHTGIGDSIGHVKTLQEDFGNFENKAKCYCDRVENLLEEGSSMSQGGHYEGIGIKERKRTLGEMYKRFCRKLEHRRQQLNSCMEFYQLAEQASEWSMATLKQMAMMNMEEILHLEGVTALTRGLEKYLQETPVWTESRLNRISELATNLGSAKLVKEAESILTRYNEILDMLHKRQETLNRAQERLSGHPSSEASSTATGGSDESTSSSPGQEEDEDEDDGDLLVESEDEIETQPITQVDAPVRRKSSIPVTPPPLYSWKETEMPVIEEVPVLNPRVEEKLMYIFQEMIDTERDYVKSLQYIMDNYLVEMDNPVLLPSLKGKKNILFGNIERIHDFHKRYFLQELEACKGRFLDIGSCFLKWERQFYLYALYNKNKPRSDQLLSDHGNVYFRARQKELGDKLDLGSFLIKPVQRMGKYSLLLRDMIKALDVGHPKIAELKAAEEMVKYQLRHGNDLLAMDSLRGCDMNVKDQGRLLRQNNFTVWNGKKKRQRRVFLLDDLVIFSKVRKQAGGVDLFYYKNSLKTTDLGLTENVGDSGLKFELWFRRRKPEDTFILQAQTLEVKTAWVTEITRLLWKQAMRSKEYGLTEASTGISVGSQPPLVIPSTQPGDTSPFQTPPFQALSNLTHSHLIRRFSTPSAGSSPRSTRKRLSLASNETTSSVESSSSSGVHDLNLATTEEEASIRSCISTPLEEKLSNAVKRNRQRKLSREISPKTHSNIIERLGEQADHYTDRPGSLNVEETLALKVGKDILEEDRKRNRTAPSLAERERSKSTEETTSESPVLRRNTKEKDINNTVPRRRSFIERISIKSHFDIVSKRRNSLDMSFAKNGRSGEVGESQPRKRSGQSTEVQRT</sequence>
<evidence type="ECO:0008006" key="6">
    <source>
        <dbReference type="Google" id="ProtNLM"/>
    </source>
</evidence>
<organism evidence="4 5">
    <name type="scientific">Porites evermanni</name>
    <dbReference type="NCBI Taxonomy" id="104178"/>
    <lineage>
        <taxon>Eukaryota</taxon>
        <taxon>Metazoa</taxon>
        <taxon>Cnidaria</taxon>
        <taxon>Anthozoa</taxon>
        <taxon>Hexacorallia</taxon>
        <taxon>Scleractinia</taxon>
        <taxon>Fungiina</taxon>
        <taxon>Poritidae</taxon>
        <taxon>Porites</taxon>
    </lineage>
</organism>
<dbReference type="InterPro" id="IPR011993">
    <property type="entry name" value="PH-like_dom_sf"/>
</dbReference>
<feature type="compositionally biased region" description="Polar residues" evidence="1">
    <location>
        <begin position="1162"/>
        <end position="1171"/>
    </location>
</feature>
<feature type="region of interest" description="Disordered" evidence="1">
    <location>
        <begin position="709"/>
        <end position="779"/>
    </location>
</feature>
<protein>
    <recommendedName>
        <fullName evidence="6">Puratrophin-1</fullName>
    </recommendedName>
</protein>
<dbReference type="InterPro" id="IPR052231">
    <property type="entry name" value="Rho_GEF_signaling-related"/>
</dbReference>
<evidence type="ECO:0000259" key="3">
    <source>
        <dbReference type="PROSITE" id="PS50010"/>
    </source>
</evidence>
<dbReference type="InterPro" id="IPR001849">
    <property type="entry name" value="PH_domain"/>
</dbReference>
<dbReference type="Pfam" id="PF22697">
    <property type="entry name" value="SOS1_NGEF_PH"/>
    <property type="match status" value="1"/>
</dbReference>
<dbReference type="Proteomes" id="UP001159427">
    <property type="component" value="Unassembled WGS sequence"/>
</dbReference>
<feature type="domain" description="PH" evidence="2">
    <location>
        <begin position="995"/>
        <end position="1102"/>
    </location>
</feature>
<dbReference type="Pfam" id="PF13716">
    <property type="entry name" value="CRAL_TRIO_2"/>
    <property type="match status" value="1"/>
</dbReference>
<dbReference type="SUPFAM" id="SSF52087">
    <property type="entry name" value="CRAL/TRIO domain"/>
    <property type="match status" value="1"/>
</dbReference>
<dbReference type="SUPFAM" id="SSF50729">
    <property type="entry name" value="PH domain-like"/>
    <property type="match status" value="1"/>
</dbReference>
<feature type="compositionally biased region" description="Low complexity" evidence="1">
    <location>
        <begin position="718"/>
        <end position="729"/>
    </location>
</feature>
<accession>A0ABN8MFC9</accession>
<name>A0ABN8MFC9_9CNID</name>
<dbReference type="CDD" id="cd00176">
    <property type="entry name" value="SPEC"/>
    <property type="match status" value="1"/>
</dbReference>
<feature type="compositionally biased region" description="Low complexity" evidence="1">
    <location>
        <begin position="1181"/>
        <end position="1194"/>
    </location>
</feature>
<dbReference type="Pfam" id="PF00621">
    <property type="entry name" value="RhoGEF"/>
    <property type="match status" value="1"/>
</dbReference>
<evidence type="ECO:0000313" key="4">
    <source>
        <dbReference type="EMBL" id="CAH3028408.1"/>
    </source>
</evidence>
<dbReference type="CDD" id="cd00160">
    <property type="entry name" value="RhoGEF"/>
    <property type="match status" value="1"/>
</dbReference>
<evidence type="ECO:0000259" key="2">
    <source>
        <dbReference type="PROSITE" id="PS50003"/>
    </source>
</evidence>